<evidence type="ECO:0000256" key="5">
    <source>
        <dbReference type="ARBA" id="ARBA00022730"/>
    </source>
</evidence>
<dbReference type="GO" id="GO:0008097">
    <property type="term" value="F:5S rRNA binding"/>
    <property type="evidence" value="ECO:0007669"/>
    <property type="project" value="InterPro"/>
</dbReference>
<evidence type="ECO:0000259" key="10">
    <source>
        <dbReference type="Pfam" id="PF14204"/>
    </source>
</evidence>
<dbReference type="SUPFAM" id="SSF53137">
    <property type="entry name" value="Translational machinery components"/>
    <property type="match status" value="1"/>
</dbReference>
<evidence type="ECO:0000256" key="1">
    <source>
        <dbReference type="ARBA" id="ARBA00004021"/>
    </source>
</evidence>
<dbReference type="PANTHER" id="PTHR23410:SF12">
    <property type="entry name" value="LARGE RIBOSOMAL SUBUNIT PROTEIN UL18"/>
    <property type="match status" value="1"/>
</dbReference>
<accession>A0A3P7M8L5</accession>
<name>A0A3P7M8L5_CYLGO</name>
<dbReference type="InterPro" id="IPR005485">
    <property type="entry name" value="Rbsml_uL18_euk_arch"/>
</dbReference>
<dbReference type="OrthoDB" id="1618453at2759"/>
<dbReference type="InterPro" id="IPR025607">
    <property type="entry name" value="Ribosomal_uL18_C_euk"/>
</dbReference>
<comment type="subcellular location">
    <subcellularLocation>
        <location evidence="2">Cytoplasm</location>
    </subcellularLocation>
</comment>
<protein>
    <recommendedName>
        <fullName evidence="8">Large ribosomal subunit protein uL18</fullName>
    </recommendedName>
    <alternativeName>
        <fullName evidence="9">60S ribosomal protein L5</fullName>
    </alternativeName>
</protein>
<dbReference type="GO" id="GO:0022625">
    <property type="term" value="C:cytosolic large ribosomal subunit"/>
    <property type="evidence" value="ECO:0007669"/>
    <property type="project" value="TreeGrafter"/>
</dbReference>
<comment type="function">
    <text evidence="1">Component of the ribosome, a large ribonucleoprotein complex responsible for the synthesis of proteins in the cell. The small ribosomal subunit (SSU) binds messenger RNAs (mRNAs) and translates the encoded message by selecting cognate aminoacyl-transfer RNA (tRNA) molecules. The large subunit (LSU) contains the ribosomal catalytic site termed the peptidyl transferase center (PTC), which catalyzes the formation of peptide bonds, thereby polymerizing the amino acids delivered by tRNAs into a polypeptide chain. The nascent polypeptides leave the ribosome through a tunnel in the LSU and interact with protein factors that function in enzymatic processing, targeting, and the membrane insertion of nascent chains at the exit of the ribosomal tunnel.</text>
</comment>
<dbReference type="AlphaFoldDB" id="A0A3P7M8L5"/>
<evidence type="ECO:0000256" key="6">
    <source>
        <dbReference type="ARBA" id="ARBA00022980"/>
    </source>
</evidence>
<keyword evidence="4" id="KW-0963">Cytoplasm</keyword>
<dbReference type="Pfam" id="PF17144">
    <property type="entry name" value="Ribosomal_L5e"/>
    <property type="match status" value="1"/>
</dbReference>
<dbReference type="GO" id="GO:0000027">
    <property type="term" value="P:ribosomal large subunit assembly"/>
    <property type="evidence" value="ECO:0007669"/>
    <property type="project" value="TreeGrafter"/>
</dbReference>
<dbReference type="Proteomes" id="UP000271889">
    <property type="component" value="Unassembled WGS sequence"/>
</dbReference>
<dbReference type="GO" id="GO:0003735">
    <property type="term" value="F:structural constituent of ribosome"/>
    <property type="evidence" value="ECO:0007669"/>
    <property type="project" value="InterPro"/>
</dbReference>
<dbReference type="PANTHER" id="PTHR23410">
    <property type="entry name" value="RIBOSOMAL PROTEIN L5-RELATED"/>
    <property type="match status" value="1"/>
</dbReference>
<evidence type="ECO:0000256" key="4">
    <source>
        <dbReference type="ARBA" id="ARBA00022490"/>
    </source>
</evidence>
<keyword evidence="6" id="KW-0689">Ribosomal protein</keyword>
<organism evidence="11 12">
    <name type="scientific">Cylicostephanus goldi</name>
    <name type="common">Nematode worm</name>
    <dbReference type="NCBI Taxonomy" id="71465"/>
    <lineage>
        <taxon>Eukaryota</taxon>
        <taxon>Metazoa</taxon>
        <taxon>Ecdysozoa</taxon>
        <taxon>Nematoda</taxon>
        <taxon>Chromadorea</taxon>
        <taxon>Rhabditida</taxon>
        <taxon>Rhabditina</taxon>
        <taxon>Rhabditomorpha</taxon>
        <taxon>Strongyloidea</taxon>
        <taxon>Strongylidae</taxon>
        <taxon>Cylicostephanus</taxon>
    </lineage>
</organism>
<evidence type="ECO:0000313" key="12">
    <source>
        <dbReference type="Proteomes" id="UP000271889"/>
    </source>
</evidence>
<dbReference type="Pfam" id="PF14204">
    <property type="entry name" value="Ribosomal_L18_c"/>
    <property type="match status" value="1"/>
</dbReference>
<sequence length="255" mass="29234">MCSCSHSFIPWSFVPIEFVFSLQAGLTNYAAAYSTGLLLARRYLKKTDLHNIEKQDECCPKLVLDVGLARATVGCKAFAVMKGAVDGGMNIPHRESKFFGYDCESENYDANAHRDRIFGKHVADYMRLLKAENELAYKKQFSQFIENGINADNLEEIYKKAHAAIRENPDREKCSLMKKLEKAKWSSNNFAHKSWQKFNFTGQKYDCQLEKMNVPDKIDSVSAVRKPFFADKLLLLLFFLHNSNLSKVVDFKKTQ</sequence>
<evidence type="ECO:0000256" key="9">
    <source>
        <dbReference type="ARBA" id="ARBA00035352"/>
    </source>
</evidence>
<keyword evidence="5" id="KW-0694">RNA-binding</keyword>
<keyword evidence="7" id="KW-0687">Ribonucleoprotein</keyword>
<evidence type="ECO:0000256" key="2">
    <source>
        <dbReference type="ARBA" id="ARBA00004496"/>
    </source>
</evidence>
<evidence type="ECO:0000256" key="8">
    <source>
        <dbReference type="ARBA" id="ARBA00035197"/>
    </source>
</evidence>
<evidence type="ECO:0000256" key="7">
    <source>
        <dbReference type="ARBA" id="ARBA00023274"/>
    </source>
</evidence>
<gene>
    <name evidence="11" type="ORF">CGOC_LOCUS8654</name>
</gene>
<keyword evidence="12" id="KW-1185">Reference proteome</keyword>
<dbReference type="Gene3D" id="3.30.420.100">
    <property type="match status" value="1"/>
</dbReference>
<proteinExistence type="inferred from homology"/>
<keyword evidence="5" id="KW-0699">rRNA-binding</keyword>
<evidence type="ECO:0000256" key="3">
    <source>
        <dbReference type="ARBA" id="ARBA00007116"/>
    </source>
</evidence>
<evidence type="ECO:0000313" key="11">
    <source>
        <dbReference type="EMBL" id="VDN19763.1"/>
    </source>
</evidence>
<comment type="similarity">
    <text evidence="3">Belongs to the universal ribosomal protein uL18 family.</text>
</comment>
<dbReference type="EMBL" id="UYRV01104612">
    <property type="protein sequence ID" value="VDN19763.1"/>
    <property type="molecule type" value="Genomic_DNA"/>
</dbReference>
<feature type="domain" description="Large ribosomal subunit protein uL18 C-terminal eukaryotes" evidence="10">
    <location>
        <begin position="154"/>
        <end position="185"/>
    </location>
</feature>
<reference evidence="11 12" key="1">
    <citation type="submission" date="2018-11" db="EMBL/GenBank/DDBJ databases">
        <authorList>
            <consortium name="Pathogen Informatics"/>
        </authorList>
    </citation>
    <scope>NUCLEOTIDE SEQUENCE [LARGE SCALE GENOMIC DNA]</scope>
</reference>
<dbReference type="GO" id="GO:0006412">
    <property type="term" value="P:translation"/>
    <property type="evidence" value="ECO:0007669"/>
    <property type="project" value="InterPro"/>
</dbReference>